<dbReference type="Pfam" id="PF00069">
    <property type="entry name" value="Pkinase"/>
    <property type="match status" value="1"/>
</dbReference>
<comment type="caution">
    <text evidence="2">The sequence shown here is derived from an EMBL/GenBank/DDBJ whole genome shotgun (WGS) entry which is preliminary data.</text>
</comment>
<dbReference type="InterPro" id="IPR011009">
    <property type="entry name" value="Kinase-like_dom_sf"/>
</dbReference>
<protein>
    <submittedName>
        <fullName evidence="2">Kinase-like domain-containing protein</fullName>
    </submittedName>
</protein>
<dbReference type="Proteomes" id="UP000777438">
    <property type="component" value="Unassembled WGS sequence"/>
</dbReference>
<dbReference type="InterPro" id="IPR000719">
    <property type="entry name" value="Prot_kinase_dom"/>
</dbReference>
<dbReference type="SUPFAM" id="SSF56112">
    <property type="entry name" value="Protein kinase-like (PK-like)"/>
    <property type="match status" value="1"/>
</dbReference>
<feature type="domain" description="Protein kinase" evidence="1">
    <location>
        <begin position="48"/>
        <end position="323"/>
    </location>
</feature>
<evidence type="ECO:0000259" key="1">
    <source>
        <dbReference type="PROSITE" id="PS50011"/>
    </source>
</evidence>
<dbReference type="OrthoDB" id="10252171at2759"/>
<name>A0A9P9ALS4_9HYPO</name>
<dbReference type="EMBL" id="JAGPYM010000035">
    <property type="protein sequence ID" value="KAH6876349.1"/>
    <property type="molecule type" value="Genomic_DNA"/>
</dbReference>
<evidence type="ECO:0000313" key="2">
    <source>
        <dbReference type="EMBL" id="KAH6876349.1"/>
    </source>
</evidence>
<organism evidence="2 3">
    <name type="scientific">Thelonectria olida</name>
    <dbReference type="NCBI Taxonomy" id="1576542"/>
    <lineage>
        <taxon>Eukaryota</taxon>
        <taxon>Fungi</taxon>
        <taxon>Dikarya</taxon>
        <taxon>Ascomycota</taxon>
        <taxon>Pezizomycotina</taxon>
        <taxon>Sordariomycetes</taxon>
        <taxon>Hypocreomycetidae</taxon>
        <taxon>Hypocreales</taxon>
        <taxon>Nectriaceae</taxon>
        <taxon>Thelonectria</taxon>
    </lineage>
</organism>
<keyword evidence="2" id="KW-0808">Transferase</keyword>
<dbReference type="PROSITE" id="PS00108">
    <property type="entry name" value="PROTEIN_KINASE_ST"/>
    <property type="match status" value="1"/>
</dbReference>
<dbReference type="GO" id="GO:0004672">
    <property type="term" value="F:protein kinase activity"/>
    <property type="evidence" value="ECO:0007669"/>
    <property type="project" value="InterPro"/>
</dbReference>
<dbReference type="InterPro" id="IPR008271">
    <property type="entry name" value="Ser/Thr_kinase_AS"/>
</dbReference>
<sequence length="339" mass="38519">MAAPPARTSDLVRDSQLRTTVSPGLTHHTYYISGSETQRRRTRTKETWRRGRELGNGTFGRVWLETCEDGPKTGRLRAVKEIPKELTPSSSVDYGRELEAIAKFSHDKYVHCFVHSFGWYESRNAVFIAMEYLQHGDLQKHLAVAFPEEEAKQIASQLAEGLFFMHDNGFAHRDLKPPNILVRSPRPDWWVKISDFGITKRAEAGSALRSVVGTRGYLAPELLGFCPISEQRPSAHDRARLSYTTAVDIWALGEITVRMLAGRSAFRDAHDLFDYVVRENPFPRQTLEDKEISDVCYDFLENTMAPSPSRRLRASDALSHPWLEPLRPSSRASSRESSQ</sequence>
<accession>A0A9P9ALS4</accession>
<reference evidence="2 3" key="1">
    <citation type="journal article" date="2021" name="Nat. Commun.">
        <title>Genetic determinants of endophytism in the Arabidopsis root mycobiome.</title>
        <authorList>
            <person name="Mesny F."/>
            <person name="Miyauchi S."/>
            <person name="Thiergart T."/>
            <person name="Pickel B."/>
            <person name="Atanasova L."/>
            <person name="Karlsson M."/>
            <person name="Huettel B."/>
            <person name="Barry K.W."/>
            <person name="Haridas S."/>
            <person name="Chen C."/>
            <person name="Bauer D."/>
            <person name="Andreopoulos W."/>
            <person name="Pangilinan J."/>
            <person name="LaButti K."/>
            <person name="Riley R."/>
            <person name="Lipzen A."/>
            <person name="Clum A."/>
            <person name="Drula E."/>
            <person name="Henrissat B."/>
            <person name="Kohler A."/>
            <person name="Grigoriev I.V."/>
            <person name="Martin F.M."/>
            <person name="Hacquard S."/>
        </authorList>
    </citation>
    <scope>NUCLEOTIDE SEQUENCE [LARGE SCALE GENOMIC DNA]</scope>
    <source>
        <strain evidence="2 3">MPI-CAGE-CH-0241</strain>
    </source>
</reference>
<dbReference type="PANTHER" id="PTHR24347">
    <property type="entry name" value="SERINE/THREONINE-PROTEIN KINASE"/>
    <property type="match status" value="1"/>
</dbReference>
<keyword evidence="3" id="KW-1185">Reference proteome</keyword>
<dbReference type="PROSITE" id="PS50011">
    <property type="entry name" value="PROTEIN_KINASE_DOM"/>
    <property type="match status" value="1"/>
</dbReference>
<keyword evidence="2" id="KW-0418">Kinase</keyword>
<evidence type="ECO:0000313" key="3">
    <source>
        <dbReference type="Proteomes" id="UP000777438"/>
    </source>
</evidence>
<proteinExistence type="predicted"/>
<dbReference type="Gene3D" id="3.30.200.20">
    <property type="entry name" value="Phosphorylase Kinase, domain 1"/>
    <property type="match status" value="1"/>
</dbReference>
<dbReference type="GO" id="GO:0005524">
    <property type="term" value="F:ATP binding"/>
    <property type="evidence" value="ECO:0007669"/>
    <property type="project" value="InterPro"/>
</dbReference>
<dbReference type="SMART" id="SM00220">
    <property type="entry name" value="S_TKc"/>
    <property type="match status" value="1"/>
</dbReference>
<gene>
    <name evidence="2" type="ORF">B0T10DRAFT_532700</name>
</gene>
<dbReference type="Gene3D" id="1.10.510.10">
    <property type="entry name" value="Transferase(Phosphotransferase) domain 1"/>
    <property type="match status" value="1"/>
</dbReference>
<dbReference type="AlphaFoldDB" id="A0A9P9ALS4"/>